<dbReference type="GO" id="GO:0005643">
    <property type="term" value="C:nuclear pore"/>
    <property type="evidence" value="ECO:0007669"/>
    <property type="project" value="TreeGrafter"/>
</dbReference>
<name>A0A7J7KPV9_BUGNE</name>
<evidence type="ECO:0000256" key="6">
    <source>
        <dbReference type="ARBA" id="ARBA00022927"/>
    </source>
</evidence>
<dbReference type="EMBL" id="VXIV02000179">
    <property type="protein sequence ID" value="KAF6040135.1"/>
    <property type="molecule type" value="Genomic_DNA"/>
</dbReference>
<dbReference type="PANTHER" id="PTHR12596">
    <property type="entry name" value="EXPORTIN 4,7-RELATED"/>
    <property type="match status" value="1"/>
</dbReference>
<keyword evidence="7" id="KW-0539">Nucleus</keyword>
<evidence type="ECO:0000259" key="8">
    <source>
        <dbReference type="Pfam" id="PF25795"/>
    </source>
</evidence>
<keyword evidence="4" id="KW-0813">Transport</keyword>
<protein>
    <submittedName>
        <fullName evidence="9">XPO4</fullName>
    </submittedName>
</protein>
<comment type="caution">
    <text evidence="9">The sequence shown here is derived from an EMBL/GenBank/DDBJ whole genome shotgun (WGS) entry which is preliminary data.</text>
</comment>
<dbReference type="Pfam" id="PF25795">
    <property type="entry name" value="TPR_XPO7"/>
    <property type="match status" value="1"/>
</dbReference>
<dbReference type="GO" id="GO:0005737">
    <property type="term" value="C:cytoplasm"/>
    <property type="evidence" value="ECO:0007669"/>
    <property type="project" value="UniProtKB-SubCell"/>
</dbReference>
<comment type="similarity">
    <text evidence="3">Belongs to the exportin family.</text>
</comment>
<comment type="subcellular location">
    <subcellularLocation>
        <location evidence="2">Cytoplasm</location>
    </subcellularLocation>
    <subcellularLocation>
        <location evidence="1">Nucleus</location>
    </subcellularLocation>
</comment>
<dbReference type="GO" id="GO:0005049">
    <property type="term" value="F:nuclear export signal receptor activity"/>
    <property type="evidence" value="ECO:0007669"/>
    <property type="project" value="InterPro"/>
</dbReference>
<reference evidence="9" key="1">
    <citation type="submission" date="2020-06" db="EMBL/GenBank/DDBJ databases">
        <title>Draft genome of Bugula neritina, a colonial animal packing powerful symbionts and potential medicines.</title>
        <authorList>
            <person name="Rayko M."/>
        </authorList>
    </citation>
    <scope>NUCLEOTIDE SEQUENCE [LARGE SCALE GENOMIC DNA]</scope>
    <source>
        <strain evidence="9">Kwan_BN1</strain>
    </source>
</reference>
<evidence type="ECO:0000256" key="5">
    <source>
        <dbReference type="ARBA" id="ARBA00022490"/>
    </source>
</evidence>
<evidence type="ECO:0000256" key="4">
    <source>
        <dbReference type="ARBA" id="ARBA00022448"/>
    </source>
</evidence>
<dbReference type="PANTHER" id="PTHR12596:SF1">
    <property type="entry name" value="EXPORTIN-4"/>
    <property type="match status" value="1"/>
</dbReference>
<dbReference type="GO" id="GO:0006611">
    <property type="term" value="P:protein export from nucleus"/>
    <property type="evidence" value="ECO:0007669"/>
    <property type="project" value="TreeGrafter"/>
</dbReference>
<keyword evidence="10" id="KW-1185">Reference proteome</keyword>
<feature type="domain" description="Exportin-7/Ran-binding protein 17 TPR repeats" evidence="8">
    <location>
        <begin position="354"/>
        <end position="464"/>
    </location>
</feature>
<evidence type="ECO:0000256" key="3">
    <source>
        <dbReference type="ARBA" id="ARBA00009466"/>
    </source>
</evidence>
<evidence type="ECO:0000313" key="10">
    <source>
        <dbReference type="Proteomes" id="UP000593567"/>
    </source>
</evidence>
<dbReference type="AlphaFoldDB" id="A0A7J7KPV9"/>
<evidence type="ECO:0000313" key="9">
    <source>
        <dbReference type="EMBL" id="KAF6040135.1"/>
    </source>
</evidence>
<dbReference type="InterPro" id="IPR016024">
    <property type="entry name" value="ARM-type_fold"/>
</dbReference>
<gene>
    <name evidence="9" type="ORF">EB796_001556</name>
</gene>
<sequence length="784" mass="88599">MRQCLCLIQTVVVFFNCIYLPGRRCYVQPLDMLPDSPLAPPSTWLSTVLNPDFLKLFFKVYSKVHYNQDLSYHASRCVQQLATFDAEKSVLDVYYKSYVHCFKETISGLEIQEYDAVDIAETFHLIISHQESGIYEPSVISRMAAITCDFFCKAAAAEALNADDSSSDIYNKASSRMLSVWAYSWCQDKDPLLYYKQIFEAYVKAHLHDGKPKDNCIDDEVDEDELPDKEKYSDQLEPIGYLASLILGHSLPILTRLVHLKTDRLKAELELVVAQPTNPSTREVLNDVYDDLHWLVLIATSILSCSKGERPVSIVTYMNSQGQQINTQLTQNLIIHPELSSSETVGTPGLCVVAQLVASVLRLFHVQSVAVMSNLAEYLSPQVDATCMYFMEKFTALYLMNEDEGLELSSRPYLPIYCVKSECVNHLVSRIMEKIKVNLTVWSSEPDVVRESLNTLINLLSNKDVCKSVAVSTGFQSWIPAISENVFPFNSLPASGIRLLYEAVVSFLSNTCDINSEYSHKVLVDPMVTFRQQLNSRKQLKLREDDSKLKEDALRFLEMLIGCCSALKCDMDVGLAVSDKFKAELLFRVVQNGVDTTGAILDVYHVDDQLVELSMEALYTVTNHLYFQFHKCETLCQAILKCLEVYVQHNPPGSKKATSKDAEFDDILWIIKLLDRMLALDLFITEDGGHDPVTQKEQTEKITLAGIQTILPVIDSSLLQYSSLSSAYYRLLSLASSYSPQIIIEFHQPVWELILSSILLSLDSRCVTVYWCFTVSSFIVDNNS</sequence>
<evidence type="ECO:0000256" key="7">
    <source>
        <dbReference type="ARBA" id="ARBA00023242"/>
    </source>
</evidence>
<accession>A0A7J7KPV9</accession>
<dbReference type="OrthoDB" id="5548448at2759"/>
<dbReference type="InterPro" id="IPR044189">
    <property type="entry name" value="XPO4/7-like"/>
</dbReference>
<dbReference type="Proteomes" id="UP000593567">
    <property type="component" value="Unassembled WGS sequence"/>
</dbReference>
<dbReference type="InterPro" id="IPR057947">
    <property type="entry name" value="TPR_XPO7/RBP17"/>
</dbReference>
<keyword evidence="6" id="KW-0653">Protein transport</keyword>
<organism evidence="9 10">
    <name type="scientific">Bugula neritina</name>
    <name type="common">Brown bryozoan</name>
    <name type="synonym">Sertularia neritina</name>
    <dbReference type="NCBI Taxonomy" id="10212"/>
    <lineage>
        <taxon>Eukaryota</taxon>
        <taxon>Metazoa</taxon>
        <taxon>Spiralia</taxon>
        <taxon>Lophotrochozoa</taxon>
        <taxon>Bryozoa</taxon>
        <taxon>Gymnolaemata</taxon>
        <taxon>Cheilostomatida</taxon>
        <taxon>Flustrina</taxon>
        <taxon>Buguloidea</taxon>
        <taxon>Bugulidae</taxon>
        <taxon>Bugula</taxon>
    </lineage>
</organism>
<proteinExistence type="inferred from homology"/>
<dbReference type="SUPFAM" id="SSF48371">
    <property type="entry name" value="ARM repeat"/>
    <property type="match status" value="1"/>
</dbReference>
<evidence type="ECO:0000256" key="1">
    <source>
        <dbReference type="ARBA" id="ARBA00004123"/>
    </source>
</evidence>
<keyword evidence="5" id="KW-0963">Cytoplasm</keyword>
<evidence type="ECO:0000256" key="2">
    <source>
        <dbReference type="ARBA" id="ARBA00004496"/>
    </source>
</evidence>